<keyword evidence="2" id="KW-1185">Reference proteome</keyword>
<organism evidence="1 2">
    <name type="scientific">Marinobacter iranensis</name>
    <dbReference type="NCBI Taxonomy" id="2962607"/>
    <lineage>
        <taxon>Bacteria</taxon>
        <taxon>Pseudomonadati</taxon>
        <taxon>Pseudomonadota</taxon>
        <taxon>Gammaproteobacteria</taxon>
        <taxon>Pseudomonadales</taxon>
        <taxon>Marinobacteraceae</taxon>
        <taxon>Marinobacter</taxon>
    </lineage>
</organism>
<dbReference type="EMBL" id="JANCMW010000163">
    <property type="protein sequence ID" value="MDF0752875.1"/>
    <property type="molecule type" value="Genomic_DNA"/>
</dbReference>
<evidence type="ECO:0000313" key="2">
    <source>
        <dbReference type="Proteomes" id="UP001143391"/>
    </source>
</evidence>
<dbReference type="Proteomes" id="UP001143391">
    <property type="component" value="Unassembled WGS sequence"/>
</dbReference>
<protein>
    <submittedName>
        <fullName evidence="1">Uncharacterized protein</fullName>
    </submittedName>
</protein>
<dbReference type="RefSeq" id="WP_275710578.1">
    <property type="nucleotide sequence ID" value="NZ_JANCMW010000163.1"/>
</dbReference>
<sequence length="63" mass="6787">TSYFELVLQRHRLVGAAWKEHVGHTNPNKAEGALSLAEAKVAAQALEARMREQAADSNASPTS</sequence>
<comment type="caution">
    <text evidence="1">The sequence shown here is derived from an EMBL/GenBank/DDBJ whole genome shotgun (WGS) entry which is preliminary data.</text>
</comment>
<reference evidence="1" key="1">
    <citation type="submission" date="2022-07" db="EMBL/GenBank/DDBJ databases">
        <title>Marinobacter iranensis a new bacterium isolate from a hipersaline lake in Iran.</title>
        <authorList>
            <person name="Mohammad A.M.A."/>
            <person name="Cristina S.-P."/>
            <person name="Antonio V."/>
        </authorList>
    </citation>
    <scope>NUCLEOTIDE SEQUENCE</scope>
    <source>
        <strain evidence="1">71-i</strain>
    </source>
</reference>
<evidence type="ECO:0000313" key="1">
    <source>
        <dbReference type="EMBL" id="MDF0752875.1"/>
    </source>
</evidence>
<accession>A0ABT5YIJ9</accession>
<proteinExistence type="predicted"/>
<gene>
    <name evidence="1" type="ORF">NLU14_21865</name>
</gene>
<feature type="non-terminal residue" evidence="1">
    <location>
        <position position="1"/>
    </location>
</feature>
<name>A0ABT5YIJ9_9GAMM</name>